<dbReference type="AlphaFoldDB" id="A0A0P6YMM9"/>
<protein>
    <submittedName>
        <fullName evidence="1">Uncharacterized protein</fullName>
    </submittedName>
</protein>
<comment type="caution">
    <text evidence="1">The sequence shown here is derived from an EMBL/GenBank/DDBJ whole genome shotgun (WGS) entry which is preliminary data.</text>
</comment>
<name>A0A0P6YMM9_9CHLR</name>
<dbReference type="RefSeq" id="WP_054520444.1">
    <property type="nucleotide sequence ID" value="NZ_LGKO01000002.1"/>
</dbReference>
<accession>A0A0P6YMM9</accession>
<proteinExistence type="predicted"/>
<dbReference type="EMBL" id="LGKO01000002">
    <property type="protein sequence ID" value="KPL84007.1"/>
    <property type="molecule type" value="Genomic_DNA"/>
</dbReference>
<sequence length="78" mass="8121">MRRVGMLLLILGVGVFLGACASQGISTPTPVPTAPLPEAVLTPLSQTDYCVQCHTDKEALIETAKPEEKAPSESEGVG</sequence>
<dbReference type="STRING" id="869279.SE15_02115"/>
<keyword evidence="2" id="KW-1185">Reference proteome</keyword>
<evidence type="ECO:0000313" key="1">
    <source>
        <dbReference type="EMBL" id="KPL84007.1"/>
    </source>
</evidence>
<organism evidence="1 2">
    <name type="scientific">Thermanaerothrix daxensis</name>
    <dbReference type="NCBI Taxonomy" id="869279"/>
    <lineage>
        <taxon>Bacteria</taxon>
        <taxon>Bacillati</taxon>
        <taxon>Chloroflexota</taxon>
        <taxon>Anaerolineae</taxon>
        <taxon>Anaerolineales</taxon>
        <taxon>Anaerolineaceae</taxon>
        <taxon>Thermanaerothrix</taxon>
    </lineage>
</organism>
<dbReference type="OrthoDB" id="10015941at2"/>
<reference evidence="1 2" key="1">
    <citation type="submission" date="2015-07" db="EMBL/GenBank/DDBJ databases">
        <title>Whole genome sequence of Thermanaerothrix daxensis DSM 23592.</title>
        <authorList>
            <person name="Hemp J."/>
            <person name="Ward L.M."/>
            <person name="Pace L.A."/>
            <person name="Fischer W.W."/>
        </authorList>
    </citation>
    <scope>NUCLEOTIDE SEQUENCE [LARGE SCALE GENOMIC DNA]</scope>
    <source>
        <strain evidence="1 2">GNS-1</strain>
    </source>
</reference>
<dbReference type="Proteomes" id="UP000050544">
    <property type="component" value="Unassembled WGS sequence"/>
</dbReference>
<dbReference type="PROSITE" id="PS51257">
    <property type="entry name" value="PROKAR_LIPOPROTEIN"/>
    <property type="match status" value="1"/>
</dbReference>
<evidence type="ECO:0000313" key="2">
    <source>
        <dbReference type="Proteomes" id="UP000050544"/>
    </source>
</evidence>
<gene>
    <name evidence="1" type="ORF">SE15_02115</name>
</gene>